<comment type="caution">
    <text evidence="2">The sequence shown here is derived from an EMBL/GenBank/DDBJ whole genome shotgun (WGS) entry which is preliminary data.</text>
</comment>
<feature type="transmembrane region" description="Helical" evidence="1">
    <location>
        <begin position="190"/>
        <end position="208"/>
    </location>
</feature>
<feature type="transmembrane region" description="Helical" evidence="1">
    <location>
        <begin position="378"/>
        <end position="397"/>
    </location>
</feature>
<feature type="transmembrane region" description="Helical" evidence="1">
    <location>
        <begin position="165"/>
        <end position="184"/>
    </location>
</feature>
<gene>
    <name evidence="2" type="ORF">WAK64_05225</name>
</gene>
<protein>
    <submittedName>
        <fullName evidence="2">ABC transporter permease</fullName>
    </submittedName>
</protein>
<accession>A0ABU8HB16</accession>
<feature type="transmembrane region" description="Helical" evidence="1">
    <location>
        <begin position="348"/>
        <end position="372"/>
    </location>
</feature>
<keyword evidence="1" id="KW-0472">Membrane</keyword>
<feature type="transmembrane region" description="Helical" evidence="1">
    <location>
        <begin position="284"/>
        <end position="301"/>
    </location>
</feature>
<sequence length="405" mass="47593">MKSIDSIWKRRVADYNKELQKYLRYMFNDHLLFVLIFALGAGAYTYNEWVDTLDGSFPAEIIMAMVLGSLLVWSPLYTFLKEADAVYLLPMEEKMRGYFQKSLFLSFLFQTYAPLLVLAALMPMYVQVSGVAFSSFFLIFGAVLLIKGWNIFVKWNVLKSQDSEVAVVDGIIRLLLNITLLFFILERASYLFILILALVYLAYGIYFYRTAKGRTLQWERLIDIEVARLLQFYRLANLFTDVPKLKGKVYRRKWLDPFLQKAKFEQKESFTYLYSRTFYRSSEFLGLFIRLTMISMLLLYVNDWVYFQLFISVLFLYLTGFQLIPLVKKHSYVIWISLYPISMKERRRAFLALIQKLMFIQSALFALIPVLAGQWQNGVLILVVNLVISLMMVSVYIPKRIQKTN</sequence>
<proteinExistence type="predicted"/>
<feature type="transmembrane region" description="Helical" evidence="1">
    <location>
        <begin position="307"/>
        <end position="327"/>
    </location>
</feature>
<evidence type="ECO:0000313" key="2">
    <source>
        <dbReference type="EMBL" id="MEI5906455.1"/>
    </source>
</evidence>
<dbReference type="PIRSF" id="PIRSF037259">
    <property type="entry name" value="EcsB_ABC"/>
    <property type="match status" value="1"/>
</dbReference>
<feature type="transmembrane region" description="Helical" evidence="1">
    <location>
        <begin position="61"/>
        <end position="80"/>
    </location>
</feature>
<dbReference type="Proteomes" id="UP001312865">
    <property type="component" value="Unassembled WGS sequence"/>
</dbReference>
<feature type="transmembrane region" description="Helical" evidence="1">
    <location>
        <begin position="101"/>
        <end position="125"/>
    </location>
</feature>
<name>A0ABU8HB16_9BACI</name>
<reference evidence="2 3" key="1">
    <citation type="journal article" date="2018" name="J. Microbiol.">
        <title>Bacillus spongiae sp. nov., isolated from sponge of Jeju Island.</title>
        <authorList>
            <person name="Lee G.E."/>
            <person name="Im W.T."/>
            <person name="Park J.S."/>
        </authorList>
    </citation>
    <scope>NUCLEOTIDE SEQUENCE [LARGE SCALE GENOMIC DNA]</scope>
    <source>
        <strain evidence="2 3">135PIL107-10</strain>
    </source>
</reference>
<dbReference type="EMBL" id="JBBAXC010000003">
    <property type="protein sequence ID" value="MEI5906455.1"/>
    <property type="molecule type" value="Genomic_DNA"/>
</dbReference>
<evidence type="ECO:0000256" key="1">
    <source>
        <dbReference type="SAM" id="Phobius"/>
    </source>
</evidence>
<dbReference type="InterPro" id="IPR010288">
    <property type="entry name" value="EcsB_ABC"/>
</dbReference>
<dbReference type="Pfam" id="PF05975">
    <property type="entry name" value="EcsB"/>
    <property type="match status" value="1"/>
</dbReference>
<keyword evidence="1" id="KW-1133">Transmembrane helix</keyword>
<feature type="transmembrane region" description="Helical" evidence="1">
    <location>
        <begin position="27"/>
        <end position="46"/>
    </location>
</feature>
<keyword evidence="1" id="KW-0812">Transmembrane</keyword>
<evidence type="ECO:0000313" key="3">
    <source>
        <dbReference type="Proteomes" id="UP001312865"/>
    </source>
</evidence>
<keyword evidence="3" id="KW-1185">Reference proteome</keyword>
<dbReference type="RefSeq" id="WP_336585887.1">
    <property type="nucleotide sequence ID" value="NZ_JBBAXC010000003.1"/>
</dbReference>
<feature type="transmembrane region" description="Helical" evidence="1">
    <location>
        <begin position="131"/>
        <end position="153"/>
    </location>
</feature>
<organism evidence="2 3">
    <name type="scientific">Bacillus spongiae</name>
    <dbReference type="NCBI Taxonomy" id="2683610"/>
    <lineage>
        <taxon>Bacteria</taxon>
        <taxon>Bacillati</taxon>
        <taxon>Bacillota</taxon>
        <taxon>Bacilli</taxon>
        <taxon>Bacillales</taxon>
        <taxon>Bacillaceae</taxon>
        <taxon>Bacillus</taxon>
    </lineage>
</organism>